<evidence type="ECO:0000313" key="2">
    <source>
        <dbReference type="EMBL" id="MFH6768325.1"/>
    </source>
</evidence>
<dbReference type="EMBL" id="JBAWKC010000001">
    <property type="protein sequence ID" value="MFH6768325.1"/>
    <property type="molecule type" value="Genomic_DNA"/>
</dbReference>
<evidence type="ECO:0000256" key="1">
    <source>
        <dbReference type="SAM" id="SignalP"/>
    </source>
</evidence>
<comment type="caution">
    <text evidence="2">The sequence shown here is derived from an EMBL/GenBank/DDBJ whole genome shotgun (WGS) entry which is preliminary data.</text>
</comment>
<feature type="signal peptide" evidence="1">
    <location>
        <begin position="1"/>
        <end position="20"/>
    </location>
</feature>
<protein>
    <submittedName>
        <fullName evidence="2">Uncharacterized protein</fullName>
    </submittedName>
</protein>
<feature type="chain" id="PRO_5046283755" evidence="1">
    <location>
        <begin position="21"/>
        <end position="96"/>
    </location>
</feature>
<sequence>MKLNFYILLILLLSFSVANAQESSTELINNVNISVSEIIIEVSTTQTNETTVNENKELNTNDVIARDSDIRIYLNQKRNVQNINLLFPEFNKDQVA</sequence>
<evidence type="ECO:0000313" key="3">
    <source>
        <dbReference type="Proteomes" id="UP001610104"/>
    </source>
</evidence>
<organism evidence="2 3">
    <name type="scientific">Gaetbulibacter aquiaggeris</name>
    <dbReference type="NCBI Taxonomy" id="1735373"/>
    <lineage>
        <taxon>Bacteria</taxon>
        <taxon>Pseudomonadati</taxon>
        <taxon>Bacteroidota</taxon>
        <taxon>Flavobacteriia</taxon>
        <taxon>Flavobacteriales</taxon>
        <taxon>Flavobacteriaceae</taxon>
        <taxon>Gaetbulibacter</taxon>
    </lineage>
</organism>
<keyword evidence="1" id="KW-0732">Signal</keyword>
<reference evidence="2 3" key="1">
    <citation type="submission" date="2024-02" db="EMBL/GenBank/DDBJ databases">
        <title>A Gaetbulibacter species isolated from tidal flats and genomic insights of their niches.</title>
        <authorList>
            <person name="Ye Y."/>
        </authorList>
    </citation>
    <scope>NUCLEOTIDE SEQUENCE [LARGE SCALE GENOMIC DNA]</scope>
    <source>
        <strain evidence="2 3">KEM-8</strain>
    </source>
</reference>
<name>A0ABW7MND6_9FLAO</name>
<proteinExistence type="predicted"/>
<keyword evidence="3" id="KW-1185">Reference proteome</keyword>
<accession>A0ABW7MND6</accession>
<gene>
    <name evidence="2" type="ORF">V8G56_06225</name>
</gene>
<dbReference type="RefSeq" id="WP_395437561.1">
    <property type="nucleotide sequence ID" value="NZ_JBAWKC010000001.1"/>
</dbReference>
<dbReference type="Proteomes" id="UP001610104">
    <property type="component" value="Unassembled WGS sequence"/>
</dbReference>